<dbReference type="GO" id="GO:0004867">
    <property type="term" value="F:serine-type endopeptidase inhibitor activity"/>
    <property type="evidence" value="ECO:0007669"/>
    <property type="project" value="TreeGrafter"/>
</dbReference>
<dbReference type="AlphaFoldDB" id="A0A8C6LY67"/>
<dbReference type="GeneTree" id="ENSGT01100000263740"/>
<dbReference type="PANTHER" id="PTHR19441:SF95">
    <property type="entry name" value="PERLWAPIN ISOFORM X1"/>
    <property type="match status" value="1"/>
</dbReference>
<dbReference type="InterPro" id="IPR036645">
    <property type="entry name" value="Elafin-like_sf"/>
</dbReference>
<evidence type="ECO:0000313" key="3">
    <source>
        <dbReference type="Ensembl" id="ENSNFUP00015025929.1"/>
    </source>
</evidence>
<dbReference type="GO" id="GO:0019731">
    <property type="term" value="P:antibacterial humoral response"/>
    <property type="evidence" value="ECO:0007669"/>
    <property type="project" value="TreeGrafter"/>
</dbReference>
<dbReference type="GO" id="GO:0045087">
    <property type="term" value="P:innate immune response"/>
    <property type="evidence" value="ECO:0007669"/>
    <property type="project" value="TreeGrafter"/>
</dbReference>
<dbReference type="InterPro" id="IPR050514">
    <property type="entry name" value="WAP_four-disulfide_core"/>
</dbReference>
<keyword evidence="1" id="KW-0812">Transmembrane</keyword>
<dbReference type="GO" id="GO:0005615">
    <property type="term" value="C:extracellular space"/>
    <property type="evidence" value="ECO:0007669"/>
    <property type="project" value="TreeGrafter"/>
</dbReference>
<sequence>MKNAVCLTINVPVCLLAISAFIAFFFPSATPRCPIIPGVMPICGEMCSSDSDCPFGEKCCDNGCGHVCFVCVSVKPGSCPIVLFSLRCFDHCRGDSSCSNELKCCPNCLLLCVDEVYSMAVVSGQCGHCLAYAS</sequence>
<dbReference type="SUPFAM" id="SSF57256">
    <property type="entry name" value="Elafin-like"/>
    <property type="match status" value="2"/>
</dbReference>
<evidence type="ECO:0000313" key="4">
    <source>
        <dbReference type="Proteomes" id="UP000694548"/>
    </source>
</evidence>
<keyword evidence="1" id="KW-1133">Transmembrane helix</keyword>
<dbReference type="Proteomes" id="UP000694548">
    <property type="component" value="Unassembled WGS sequence"/>
</dbReference>
<feature type="domain" description="WAP" evidence="2">
    <location>
        <begin position="27"/>
        <end position="72"/>
    </location>
</feature>
<reference evidence="3" key="2">
    <citation type="submission" date="2025-09" db="UniProtKB">
        <authorList>
            <consortium name="Ensembl"/>
        </authorList>
    </citation>
    <scope>IDENTIFICATION</scope>
</reference>
<keyword evidence="4" id="KW-1185">Reference proteome</keyword>
<dbReference type="PROSITE" id="PS51390">
    <property type="entry name" value="WAP"/>
    <property type="match status" value="1"/>
</dbReference>
<evidence type="ECO:0000259" key="2">
    <source>
        <dbReference type="PROSITE" id="PS51390"/>
    </source>
</evidence>
<organism evidence="3 4">
    <name type="scientific">Nothobranchius furzeri</name>
    <name type="common">Turquoise killifish</name>
    <dbReference type="NCBI Taxonomy" id="105023"/>
    <lineage>
        <taxon>Eukaryota</taxon>
        <taxon>Metazoa</taxon>
        <taxon>Chordata</taxon>
        <taxon>Craniata</taxon>
        <taxon>Vertebrata</taxon>
        <taxon>Euteleostomi</taxon>
        <taxon>Actinopterygii</taxon>
        <taxon>Neopterygii</taxon>
        <taxon>Teleostei</taxon>
        <taxon>Neoteleostei</taxon>
        <taxon>Acanthomorphata</taxon>
        <taxon>Ovalentaria</taxon>
        <taxon>Atherinomorphae</taxon>
        <taxon>Cyprinodontiformes</taxon>
        <taxon>Nothobranchiidae</taxon>
        <taxon>Nothobranchius</taxon>
    </lineage>
</organism>
<reference evidence="3" key="1">
    <citation type="submission" date="2025-08" db="UniProtKB">
        <authorList>
            <consortium name="Ensembl"/>
        </authorList>
    </citation>
    <scope>IDENTIFICATION</scope>
</reference>
<dbReference type="InterPro" id="IPR008197">
    <property type="entry name" value="WAP_dom"/>
</dbReference>
<name>A0A8C6LY67_NOTFU</name>
<evidence type="ECO:0000256" key="1">
    <source>
        <dbReference type="SAM" id="Phobius"/>
    </source>
</evidence>
<dbReference type="Ensembl" id="ENSNFUT00015027095.1">
    <property type="protein sequence ID" value="ENSNFUP00015025929.1"/>
    <property type="gene ID" value="ENSNFUG00015012571.1"/>
</dbReference>
<accession>A0A8C6LY67</accession>
<keyword evidence="1" id="KW-0472">Membrane</keyword>
<dbReference type="PANTHER" id="PTHR19441">
    <property type="entry name" value="WHEY ACDIC PROTEIN WAP"/>
    <property type="match status" value="1"/>
</dbReference>
<dbReference type="Pfam" id="PF00095">
    <property type="entry name" value="WAP"/>
    <property type="match status" value="2"/>
</dbReference>
<proteinExistence type="predicted"/>
<feature type="transmembrane region" description="Helical" evidence="1">
    <location>
        <begin position="7"/>
        <end position="26"/>
    </location>
</feature>
<dbReference type="SMART" id="SM00217">
    <property type="entry name" value="WAP"/>
    <property type="match status" value="2"/>
</dbReference>
<dbReference type="Gene3D" id="4.10.75.10">
    <property type="entry name" value="Elafin-like"/>
    <property type="match status" value="2"/>
</dbReference>
<protein>
    <recommendedName>
        <fullName evidence="2">WAP domain-containing protein</fullName>
    </recommendedName>
</protein>